<dbReference type="SUPFAM" id="SSF100950">
    <property type="entry name" value="NagB/RpiA/CoA transferase-like"/>
    <property type="match status" value="1"/>
</dbReference>
<dbReference type="InterPro" id="IPR037171">
    <property type="entry name" value="NagB/RpiA_transferase-like"/>
</dbReference>
<comment type="similarity">
    <text evidence="1 4">Belongs to the 5-formyltetrahydrofolate cyclo-ligase family.</text>
</comment>
<dbReference type="Gene3D" id="3.40.50.10420">
    <property type="entry name" value="NagB/RpiA/CoA transferase-like"/>
    <property type="match status" value="1"/>
</dbReference>
<accession>A0ABM9LDH4</accession>
<sequence>MPSPEKSPLRAKLLTARRAVPEQVRADEAAAIGSALVSWVRGRAATVAAYVPVGAEPGSPAMLDALHAAGIRVLLPVVPDPTPQPLLWAQYVPGELTKAEFGLWEPAGPRLPAAAIAEAAVLVVPALAVDRRGTRLGRGAGFYDRSLPLRDPAAVLIAVVRDDEVVDELPACPHDVPVSHVLTPARGVQQL</sequence>
<organism evidence="5 6">
    <name type="scientific">[Mycobacterium] burgundiense</name>
    <dbReference type="NCBI Taxonomy" id="3064286"/>
    <lineage>
        <taxon>Bacteria</taxon>
        <taxon>Bacillati</taxon>
        <taxon>Actinomycetota</taxon>
        <taxon>Actinomycetes</taxon>
        <taxon>Mycobacteriales</taxon>
        <taxon>Mycobacteriaceae</taxon>
        <taxon>Mycolicibacterium</taxon>
    </lineage>
</organism>
<keyword evidence="4" id="KW-0460">Magnesium</keyword>
<keyword evidence="4" id="KW-0479">Metal-binding</keyword>
<keyword evidence="6" id="KW-1185">Reference proteome</keyword>
<dbReference type="PANTHER" id="PTHR23407:SF1">
    <property type="entry name" value="5-FORMYLTETRAHYDROFOLATE CYCLO-LIGASE"/>
    <property type="match status" value="1"/>
</dbReference>
<dbReference type="Pfam" id="PF01812">
    <property type="entry name" value="5-FTHF_cyc-lig"/>
    <property type="match status" value="1"/>
</dbReference>
<reference evidence="5 6" key="1">
    <citation type="submission" date="2023-08" db="EMBL/GenBank/DDBJ databases">
        <authorList>
            <person name="Folkvardsen B D."/>
            <person name="Norman A."/>
        </authorList>
    </citation>
    <scope>NUCLEOTIDE SEQUENCE [LARGE SCALE GENOMIC DNA]</scope>
    <source>
        <strain evidence="5 6">Mu0053</strain>
    </source>
</reference>
<comment type="cofactor">
    <cofactor evidence="4">
        <name>Mg(2+)</name>
        <dbReference type="ChEBI" id="CHEBI:18420"/>
    </cofactor>
</comment>
<gene>
    <name evidence="5" type="ORF">MU0053_000845</name>
</gene>
<proteinExistence type="inferred from homology"/>
<name>A0ABM9LDH4_9MYCO</name>
<evidence type="ECO:0000256" key="4">
    <source>
        <dbReference type="RuleBase" id="RU361279"/>
    </source>
</evidence>
<dbReference type="Proteomes" id="UP001190465">
    <property type="component" value="Chromosome"/>
</dbReference>
<evidence type="ECO:0000256" key="1">
    <source>
        <dbReference type="ARBA" id="ARBA00010638"/>
    </source>
</evidence>
<dbReference type="PIRSF" id="PIRSF006806">
    <property type="entry name" value="FTHF_cligase"/>
    <property type="match status" value="1"/>
</dbReference>
<dbReference type="EMBL" id="OY726397">
    <property type="protein sequence ID" value="CAJ1497192.1"/>
    <property type="molecule type" value="Genomic_DNA"/>
</dbReference>
<dbReference type="GO" id="GO:0030272">
    <property type="term" value="F:5-formyltetrahydrofolate cyclo-ligase activity"/>
    <property type="evidence" value="ECO:0007669"/>
    <property type="project" value="UniProtKB-EC"/>
</dbReference>
<evidence type="ECO:0000256" key="2">
    <source>
        <dbReference type="ARBA" id="ARBA00022741"/>
    </source>
</evidence>
<evidence type="ECO:0000256" key="3">
    <source>
        <dbReference type="ARBA" id="ARBA00022840"/>
    </source>
</evidence>
<comment type="catalytic activity">
    <reaction evidence="4">
        <text>(6S)-5-formyl-5,6,7,8-tetrahydrofolate + ATP = (6R)-5,10-methenyltetrahydrofolate + ADP + phosphate</text>
        <dbReference type="Rhea" id="RHEA:10488"/>
        <dbReference type="ChEBI" id="CHEBI:30616"/>
        <dbReference type="ChEBI" id="CHEBI:43474"/>
        <dbReference type="ChEBI" id="CHEBI:57455"/>
        <dbReference type="ChEBI" id="CHEBI:57457"/>
        <dbReference type="ChEBI" id="CHEBI:456216"/>
        <dbReference type="EC" id="6.3.3.2"/>
    </reaction>
</comment>
<dbReference type="InterPro" id="IPR002698">
    <property type="entry name" value="FTHF_cligase"/>
</dbReference>
<protein>
    <recommendedName>
        <fullName evidence="4">5-formyltetrahydrofolate cyclo-ligase</fullName>
        <ecNumber evidence="4">6.3.3.2</ecNumber>
    </recommendedName>
</protein>
<dbReference type="PANTHER" id="PTHR23407">
    <property type="entry name" value="ATPASE INHIBITOR/5-FORMYLTETRAHYDROFOLATE CYCLO-LIGASE"/>
    <property type="match status" value="1"/>
</dbReference>
<dbReference type="EC" id="6.3.3.2" evidence="4"/>
<dbReference type="InterPro" id="IPR024185">
    <property type="entry name" value="FTHF_cligase-like_sf"/>
</dbReference>
<evidence type="ECO:0000313" key="5">
    <source>
        <dbReference type="EMBL" id="CAJ1497192.1"/>
    </source>
</evidence>
<dbReference type="RefSeq" id="WP_308481156.1">
    <property type="nucleotide sequence ID" value="NZ_OY726397.1"/>
</dbReference>
<evidence type="ECO:0000313" key="6">
    <source>
        <dbReference type="Proteomes" id="UP001190465"/>
    </source>
</evidence>
<keyword evidence="5" id="KW-0436">Ligase</keyword>
<keyword evidence="3 4" id="KW-0067">ATP-binding</keyword>
<keyword evidence="2 4" id="KW-0547">Nucleotide-binding</keyword>
<dbReference type="NCBIfam" id="TIGR02727">
    <property type="entry name" value="MTHFS_bact"/>
    <property type="match status" value="1"/>
</dbReference>